<reference evidence="15" key="1">
    <citation type="submission" date="2021-02" db="EMBL/GenBank/DDBJ databases">
        <authorList>
            <person name="Nowell W R."/>
        </authorList>
    </citation>
    <scope>NUCLEOTIDE SEQUENCE</scope>
</reference>
<dbReference type="InterPro" id="IPR017923">
    <property type="entry name" value="TFIIS_N"/>
</dbReference>
<name>A0A814CY60_ADIRI</name>
<organism evidence="15 16">
    <name type="scientific">Adineta ricciae</name>
    <name type="common">Rotifer</name>
    <dbReference type="NCBI Taxonomy" id="249248"/>
    <lineage>
        <taxon>Eukaryota</taxon>
        <taxon>Metazoa</taxon>
        <taxon>Spiralia</taxon>
        <taxon>Gnathifera</taxon>
        <taxon>Rotifera</taxon>
        <taxon>Eurotatoria</taxon>
        <taxon>Bdelloidea</taxon>
        <taxon>Adinetida</taxon>
        <taxon>Adinetidae</taxon>
        <taxon>Adineta</taxon>
    </lineage>
</organism>
<dbReference type="OrthoDB" id="44867at2759"/>
<dbReference type="InterPro" id="IPR036575">
    <property type="entry name" value="TFIIS_cen_dom_sf"/>
</dbReference>
<evidence type="ECO:0000256" key="10">
    <source>
        <dbReference type="RuleBase" id="RU368078"/>
    </source>
</evidence>
<evidence type="ECO:0000256" key="2">
    <source>
        <dbReference type="ARBA" id="ARBA00009647"/>
    </source>
</evidence>
<dbReference type="GO" id="GO:0008270">
    <property type="term" value="F:zinc ion binding"/>
    <property type="evidence" value="ECO:0007669"/>
    <property type="project" value="UniProtKB-UniRule"/>
</dbReference>
<evidence type="ECO:0000256" key="5">
    <source>
        <dbReference type="ARBA" id="ARBA00022833"/>
    </source>
</evidence>
<dbReference type="SUPFAM" id="SSF57783">
    <property type="entry name" value="Zinc beta-ribbon"/>
    <property type="match status" value="1"/>
</dbReference>
<gene>
    <name evidence="15" type="ORF">EDS130_LOCUS12090</name>
</gene>
<evidence type="ECO:0000256" key="7">
    <source>
        <dbReference type="ARBA" id="ARBA00025408"/>
    </source>
</evidence>
<proteinExistence type="inferred from homology"/>
<dbReference type="PROSITE" id="PS51321">
    <property type="entry name" value="TFIIS_CENTRAL"/>
    <property type="match status" value="1"/>
</dbReference>
<dbReference type="Pfam" id="PF01096">
    <property type="entry name" value="Zn_ribbon_TFIIS"/>
    <property type="match status" value="1"/>
</dbReference>
<evidence type="ECO:0000256" key="1">
    <source>
        <dbReference type="ARBA" id="ARBA00004123"/>
    </source>
</evidence>
<dbReference type="Gene3D" id="1.20.930.10">
    <property type="entry name" value="Conserved domain common to transcription factors TFIIS, elongin A, CRSP70"/>
    <property type="match status" value="1"/>
</dbReference>
<feature type="domain" description="TFIIS N-terminal" evidence="13">
    <location>
        <begin position="41"/>
        <end position="120"/>
    </location>
</feature>
<keyword evidence="10" id="KW-0238">DNA-binding</keyword>
<feature type="compositionally biased region" description="Polar residues" evidence="11">
    <location>
        <begin position="161"/>
        <end position="175"/>
    </location>
</feature>
<feature type="domain" description="TFIIS-type" evidence="12">
    <location>
        <begin position="298"/>
        <end position="338"/>
    </location>
</feature>
<evidence type="ECO:0000256" key="4">
    <source>
        <dbReference type="ARBA" id="ARBA00022771"/>
    </source>
</evidence>
<dbReference type="GO" id="GO:0005634">
    <property type="term" value="C:nucleus"/>
    <property type="evidence" value="ECO:0007669"/>
    <property type="project" value="UniProtKB-SubCell"/>
</dbReference>
<dbReference type="NCBIfam" id="TIGR01385">
    <property type="entry name" value="TFSII"/>
    <property type="match status" value="1"/>
</dbReference>
<dbReference type="Pfam" id="PF08711">
    <property type="entry name" value="Med26"/>
    <property type="match status" value="1"/>
</dbReference>
<dbReference type="InterPro" id="IPR006289">
    <property type="entry name" value="TFSII"/>
</dbReference>
<comment type="similarity">
    <text evidence="2 10">Belongs to the TFS-II family.</text>
</comment>
<comment type="caution">
    <text evidence="15">The sequence shown here is derived from an EMBL/GenBank/DDBJ whole genome shotgun (WGS) entry which is preliminary data.</text>
</comment>
<keyword evidence="3 10" id="KW-0479">Metal-binding</keyword>
<dbReference type="CDD" id="cd00183">
    <property type="entry name" value="TFIIS_I"/>
    <property type="match status" value="1"/>
</dbReference>
<dbReference type="SUPFAM" id="SSF47676">
    <property type="entry name" value="Conserved domain common to transcription factors TFIIS, elongin A, CRSP70"/>
    <property type="match status" value="1"/>
</dbReference>
<dbReference type="SMART" id="SM00509">
    <property type="entry name" value="TFS2N"/>
    <property type="match status" value="1"/>
</dbReference>
<dbReference type="Proteomes" id="UP000663852">
    <property type="component" value="Unassembled WGS sequence"/>
</dbReference>
<protein>
    <recommendedName>
        <fullName evidence="10">Transcription elongation factor</fullName>
    </recommendedName>
</protein>
<feature type="domain" description="TFIIS central" evidence="14">
    <location>
        <begin position="180"/>
        <end position="295"/>
    </location>
</feature>
<comment type="subcellular location">
    <subcellularLocation>
        <location evidence="1 9 10">Nucleus</location>
    </subcellularLocation>
</comment>
<evidence type="ECO:0000256" key="3">
    <source>
        <dbReference type="ARBA" id="ARBA00022723"/>
    </source>
</evidence>
<dbReference type="PIRSF" id="PIRSF006704">
    <property type="entry name" value="TF_IIS"/>
    <property type="match status" value="1"/>
</dbReference>
<dbReference type="SMART" id="SM00510">
    <property type="entry name" value="TFS2M"/>
    <property type="match status" value="1"/>
</dbReference>
<evidence type="ECO:0000256" key="6">
    <source>
        <dbReference type="ARBA" id="ARBA00023242"/>
    </source>
</evidence>
<dbReference type="GO" id="GO:0003677">
    <property type="term" value="F:DNA binding"/>
    <property type="evidence" value="ECO:0007669"/>
    <property type="project" value="UniProtKB-KW"/>
</dbReference>
<keyword evidence="5 10" id="KW-0862">Zinc</keyword>
<dbReference type="SMART" id="SM00440">
    <property type="entry name" value="ZnF_C2C2"/>
    <property type="match status" value="1"/>
</dbReference>
<accession>A0A814CY60</accession>
<evidence type="ECO:0000313" key="15">
    <source>
        <dbReference type="EMBL" id="CAF0946252.1"/>
    </source>
</evidence>
<keyword evidence="10" id="KW-0805">Transcription regulation</keyword>
<dbReference type="CDD" id="cd13749">
    <property type="entry name" value="Zn-ribbon_TFIIS"/>
    <property type="match status" value="1"/>
</dbReference>
<dbReference type="PROSITE" id="PS51133">
    <property type="entry name" value="ZF_TFIIS_2"/>
    <property type="match status" value="1"/>
</dbReference>
<evidence type="ECO:0000313" key="16">
    <source>
        <dbReference type="Proteomes" id="UP000663852"/>
    </source>
</evidence>
<dbReference type="InterPro" id="IPR035441">
    <property type="entry name" value="TFIIS/LEDGF_dom_sf"/>
</dbReference>
<dbReference type="InterPro" id="IPR035100">
    <property type="entry name" value="TF_IIS-typ"/>
</dbReference>
<dbReference type="Gene3D" id="1.10.472.30">
    <property type="entry name" value="Transcription elongation factor S-II, central domain"/>
    <property type="match status" value="1"/>
</dbReference>
<comment type="function">
    <text evidence="7">Necessary for efficient RNA polymerase II transcription elongation past template-encoded arresting sites. The arresting sites in DNA have the property of trapping a certain fraction of elongating RNA polymerases that pass through, resulting in locked ternary complexes. Cleavage of the nascent transcript by S-II allows the resumption of elongation from the new 3'-terminus.</text>
</comment>
<dbReference type="PROSITE" id="PS51319">
    <property type="entry name" value="TFIIS_N"/>
    <property type="match status" value="1"/>
</dbReference>
<dbReference type="PANTHER" id="PTHR11477">
    <property type="entry name" value="TRANSCRIPTION FACTOR S-II ZINC FINGER DOMAIN-CONTAINING PROTEIN"/>
    <property type="match status" value="1"/>
</dbReference>
<evidence type="ECO:0000259" key="14">
    <source>
        <dbReference type="PROSITE" id="PS51321"/>
    </source>
</evidence>
<dbReference type="InterPro" id="IPR001222">
    <property type="entry name" value="Znf_TFIIS"/>
</dbReference>
<keyword evidence="6 9" id="KW-0539">Nucleus</keyword>
<dbReference type="FunFam" id="2.20.25.10:FF:000001">
    <property type="entry name" value="Probable Transcription elongation factor S-II"/>
    <property type="match status" value="1"/>
</dbReference>
<keyword evidence="10" id="KW-0804">Transcription</keyword>
<dbReference type="PROSITE" id="PS00466">
    <property type="entry name" value="ZF_TFIIS_1"/>
    <property type="match status" value="1"/>
</dbReference>
<evidence type="ECO:0000256" key="11">
    <source>
        <dbReference type="SAM" id="MobiDB-lite"/>
    </source>
</evidence>
<evidence type="ECO:0000259" key="12">
    <source>
        <dbReference type="PROSITE" id="PS51133"/>
    </source>
</evidence>
<dbReference type="InterPro" id="IPR003617">
    <property type="entry name" value="TFIIS/CRSP70_N_sub"/>
</dbReference>
<dbReference type="SUPFAM" id="SSF46942">
    <property type="entry name" value="Elongation factor TFIIS domain 2"/>
    <property type="match status" value="1"/>
</dbReference>
<dbReference type="PANTHER" id="PTHR11477:SF0">
    <property type="entry name" value="IP08861P-RELATED"/>
    <property type="match status" value="1"/>
</dbReference>
<dbReference type="Pfam" id="PF07500">
    <property type="entry name" value="TFIIS_M"/>
    <property type="match status" value="1"/>
</dbReference>
<keyword evidence="4 8" id="KW-0863">Zinc-finger</keyword>
<dbReference type="GO" id="GO:0006368">
    <property type="term" value="P:transcription elongation by RNA polymerase II"/>
    <property type="evidence" value="ECO:0007669"/>
    <property type="project" value="InterPro"/>
</dbReference>
<dbReference type="AlphaFoldDB" id="A0A814CY60"/>
<sequence length="339" mass="38220">MLPISMLISMRISNKTFFFLREFSSHTSPFIISQKTRMTEEEIGKVNRKLQKMIDKSEVDESIARDLLTRLQESRITLSILQKTGIGKTVNNLRRLIANEDLSTTAKSLLKNWKKLVPESPSTPFSKEEKQSTPTNNYNSQLSQESNSSSGKLEPSKSIERQISQPASSSITASHTSDEVRLKSRELLAAAFSVSELPEGSADPVELAARIEDAIFQELKDTGNKYRNRIRSRISNLKDLKNPKLRTNALLGIITPERLAVLTAEEMASDALKEERTKLNESAINEHQLAMDEGTGTDLIQCRRCKQNNCAYTEAQTRSADEPMTLFVFCKNCGNRWKM</sequence>
<dbReference type="EMBL" id="CAJNOJ010000045">
    <property type="protein sequence ID" value="CAF0946252.1"/>
    <property type="molecule type" value="Genomic_DNA"/>
</dbReference>
<feature type="region of interest" description="Disordered" evidence="11">
    <location>
        <begin position="120"/>
        <end position="177"/>
    </location>
</feature>
<evidence type="ECO:0000256" key="9">
    <source>
        <dbReference type="PROSITE-ProRule" id="PRU00649"/>
    </source>
</evidence>
<dbReference type="InterPro" id="IPR003618">
    <property type="entry name" value="TFIIS_cen_dom"/>
</dbReference>
<evidence type="ECO:0000256" key="8">
    <source>
        <dbReference type="PROSITE-ProRule" id="PRU00472"/>
    </source>
</evidence>
<dbReference type="Gene3D" id="2.20.25.10">
    <property type="match status" value="1"/>
</dbReference>
<evidence type="ECO:0000259" key="13">
    <source>
        <dbReference type="PROSITE" id="PS51319"/>
    </source>
</evidence>
<feature type="compositionally biased region" description="Low complexity" evidence="11">
    <location>
        <begin position="136"/>
        <end position="150"/>
    </location>
</feature>